<gene>
    <name evidence="2" type="ORF">F1D05_09545</name>
</gene>
<dbReference type="KEGG" id="kqi:F1D05_09545"/>
<dbReference type="RefSeq" id="WP_185446949.1">
    <property type="nucleotide sequence ID" value="NZ_CP043661.1"/>
</dbReference>
<keyword evidence="3" id="KW-1185">Reference proteome</keyword>
<reference evidence="2 3" key="2">
    <citation type="journal article" date="2020" name="Microbiol. Resour. Announc.">
        <title>Antarctic desert soil bacteria exhibit high novel natural product potential, evaluated through long-read genome sequencing and comparative genomics.</title>
        <authorList>
            <person name="Benaud N."/>
            <person name="Edwards R.J."/>
            <person name="Amos T.G."/>
            <person name="D'Agostino P.M."/>
            <person name="Gutierrez-Chavez C."/>
            <person name="Montgomery K."/>
            <person name="Nicetic I."/>
            <person name="Ferrari B.C."/>
        </authorList>
    </citation>
    <scope>NUCLEOTIDE SEQUENCE [LARGE SCALE GENOMIC DNA]</scope>
    <source>
        <strain evidence="2 3">SPB151</strain>
    </source>
</reference>
<reference evidence="3" key="1">
    <citation type="submission" date="2019-09" db="EMBL/GenBank/DDBJ databases">
        <title>Antimicrobial potential of Antarctic Bacteria.</title>
        <authorList>
            <person name="Benaud N."/>
            <person name="Edwards R.J."/>
            <person name="Ferrari B.C."/>
        </authorList>
    </citation>
    <scope>NUCLEOTIDE SEQUENCE [LARGE SCALE GENOMIC DNA]</scope>
    <source>
        <strain evidence="3">SPB151</strain>
    </source>
</reference>
<proteinExistence type="predicted"/>
<feature type="coiled-coil region" evidence="1">
    <location>
        <begin position="19"/>
        <end position="46"/>
    </location>
</feature>
<organism evidence="2 3">
    <name type="scientific">Kribbella qitaiheensis</name>
    <dbReference type="NCBI Taxonomy" id="1544730"/>
    <lineage>
        <taxon>Bacteria</taxon>
        <taxon>Bacillati</taxon>
        <taxon>Actinomycetota</taxon>
        <taxon>Actinomycetes</taxon>
        <taxon>Propionibacteriales</taxon>
        <taxon>Kribbellaceae</taxon>
        <taxon>Kribbella</taxon>
    </lineage>
</organism>
<evidence type="ECO:0000313" key="2">
    <source>
        <dbReference type="EMBL" id="QNE18085.1"/>
    </source>
</evidence>
<accession>A0A7G6WVS0</accession>
<dbReference type="EMBL" id="CP043661">
    <property type="protein sequence ID" value="QNE18085.1"/>
    <property type="molecule type" value="Genomic_DNA"/>
</dbReference>
<protein>
    <submittedName>
        <fullName evidence="2">Uncharacterized protein</fullName>
    </submittedName>
</protein>
<keyword evidence="1" id="KW-0175">Coiled coil</keyword>
<evidence type="ECO:0000256" key="1">
    <source>
        <dbReference type="SAM" id="Coils"/>
    </source>
</evidence>
<dbReference type="AlphaFoldDB" id="A0A7G6WVS0"/>
<evidence type="ECO:0000313" key="3">
    <source>
        <dbReference type="Proteomes" id="UP000515563"/>
    </source>
</evidence>
<sequence>MTIGLTLASASATARSTALAAQKTQIESLEARNSREAQRNAETSEKTGLEGLGISASRVKADSATIGQLLSIAFTWDSGDAYEIARTELQDRFDLSEKDAFFRTFMPPSRFNRDADGKRYYYIDAVGLNSALGRNTDTEVVAVTGTRYRYAVMADVVLTIDGSASINQPQPAVPRPTATRRVLVYVTLDARGRLSELAAIAASGSTRTSR</sequence>
<name>A0A7G6WVS0_9ACTN</name>
<dbReference type="Proteomes" id="UP000515563">
    <property type="component" value="Chromosome"/>
</dbReference>